<protein>
    <recommendedName>
        <fullName evidence="7">Coproporphyrin III ferrochelatase</fullName>
        <ecNumber evidence="7">4.99.1.9</ecNumber>
    </recommendedName>
</protein>
<feature type="binding site" evidence="7">
    <location>
        <position position="191"/>
    </location>
    <ligand>
        <name>Fe(2+)</name>
        <dbReference type="ChEBI" id="CHEBI:29033"/>
    </ligand>
</feature>
<dbReference type="PANTHER" id="PTHR11108">
    <property type="entry name" value="FERROCHELATASE"/>
    <property type="match status" value="1"/>
</dbReference>
<reference evidence="9 10" key="1">
    <citation type="submission" date="2018-11" db="EMBL/GenBank/DDBJ databases">
        <title>Multidrug-resistant genes are associated with an 42-kb island TGI1 carrying a complex class 1 integron in a Trueperella pyogenes.</title>
        <authorList>
            <person name="Dong W."/>
        </authorList>
    </citation>
    <scope>NUCLEOTIDE SEQUENCE [LARGE SCALE GENOMIC DNA]</scope>
    <source>
        <strain evidence="9 10">TP4</strain>
    </source>
</reference>
<dbReference type="GO" id="GO:0005737">
    <property type="term" value="C:cytoplasm"/>
    <property type="evidence" value="ECO:0007669"/>
    <property type="project" value="UniProtKB-SubCell"/>
</dbReference>
<dbReference type="EC" id="4.99.1.9" evidence="7"/>
<evidence type="ECO:0000256" key="2">
    <source>
        <dbReference type="ARBA" id="ARBA00023004"/>
    </source>
</evidence>
<dbReference type="NCBIfam" id="TIGR00109">
    <property type="entry name" value="hemH"/>
    <property type="match status" value="1"/>
</dbReference>
<dbReference type="OrthoDB" id="9776380at2"/>
<evidence type="ECO:0000256" key="1">
    <source>
        <dbReference type="ARBA" id="ARBA00004744"/>
    </source>
</evidence>
<evidence type="ECO:0000256" key="5">
    <source>
        <dbReference type="ARBA" id="ARBA00023244"/>
    </source>
</evidence>
<dbReference type="GeneID" id="97531222"/>
<comment type="catalytic activity">
    <reaction evidence="6">
        <text>Fe-coproporphyrin III + 2 H(+) = coproporphyrin III + Fe(2+)</text>
        <dbReference type="Rhea" id="RHEA:49572"/>
        <dbReference type="ChEBI" id="CHEBI:15378"/>
        <dbReference type="ChEBI" id="CHEBI:29033"/>
        <dbReference type="ChEBI" id="CHEBI:68438"/>
        <dbReference type="ChEBI" id="CHEBI:131725"/>
        <dbReference type="EC" id="4.99.1.9"/>
    </reaction>
    <physiologicalReaction direction="right-to-left" evidence="6">
        <dbReference type="Rhea" id="RHEA:49574"/>
    </physiologicalReaction>
</comment>
<dbReference type="HAMAP" id="MF_00323">
    <property type="entry name" value="Ferrochelatase"/>
    <property type="match status" value="1"/>
</dbReference>
<dbReference type="GO" id="GO:0004325">
    <property type="term" value="F:ferrochelatase activity"/>
    <property type="evidence" value="ECO:0007669"/>
    <property type="project" value="UniProtKB-UniRule"/>
</dbReference>
<dbReference type="PANTHER" id="PTHR11108:SF1">
    <property type="entry name" value="FERROCHELATASE, MITOCHONDRIAL"/>
    <property type="match status" value="1"/>
</dbReference>
<keyword evidence="2 7" id="KW-0408">Iron</keyword>
<keyword evidence="5 7" id="KW-0627">Porphyrin biosynthesis</keyword>
<evidence type="ECO:0000313" key="9">
    <source>
        <dbReference type="EMBL" id="AZR06935.1"/>
    </source>
</evidence>
<dbReference type="Gene3D" id="3.40.50.1400">
    <property type="match status" value="2"/>
</dbReference>
<dbReference type="GO" id="GO:0046872">
    <property type="term" value="F:metal ion binding"/>
    <property type="evidence" value="ECO:0007669"/>
    <property type="project" value="UniProtKB-KW"/>
</dbReference>
<dbReference type="Pfam" id="PF00762">
    <property type="entry name" value="Ferrochelatase"/>
    <property type="match status" value="1"/>
</dbReference>
<keyword evidence="3 7" id="KW-0350">Heme biosynthesis</keyword>
<dbReference type="GO" id="GO:0006783">
    <property type="term" value="P:heme biosynthetic process"/>
    <property type="evidence" value="ECO:0007669"/>
    <property type="project" value="UniProtKB-UniRule"/>
</dbReference>
<dbReference type="UniPathway" id="UPA00252"/>
<dbReference type="InterPro" id="IPR033644">
    <property type="entry name" value="Ferrochelatase_C"/>
</dbReference>
<dbReference type="EMBL" id="CP033905">
    <property type="protein sequence ID" value="AZR06935.1"/>
    <property type="molecule type" value="Genomic_DNA"/>
</dbReference>
<accession>A0A380M912</accession>
<evidence type="ECO:0000256" key="4">
    <source>
        <dbReference type="ARBA" id="ARBA00023239"/>
    </source>
</evidence>
<proteinExistence type="inferred from homology"/>
<comment type="caution">
    <text evidence="7">Lacks conserved residue(s) required for the propagation of feature annotation.</text>
</comment>
<dbReference type="InterPro" id="IPR033659">
    <property type="entry name" value="Ferrochelatase_N"/>
</dbReference>
<evidence type="ECO:0000256" key="3">
    <source>
        <dbReference type="ARBA" id="ARBA00023133"/>
    </source>
</evidence>
<dbReference type="CDD" id="cd03411">
    <property type="entry name" value="Ferrochelatase_N"/>
    <property type="match status" value="1"/>
</dbReference>
<comment type="pathway">
    <text evidence="1 7">Porphyrin-containing compound metabolism; protoheme biosynthesis.</text>
</comment>
<dbReference type="SUPFAM" id="SSF53800">
    <property type="entry name" value="Chelatase"/>
    <property type="match status" value="1"/>
</dbReference>
<keyword evidence="4 7" id="KW-0456">Lyase</keyword>
<dbReference type="AlphaFoldDB" id="A0A380M912"/>
<keyword evidence="7" id="KW-0479">Metal-binding</keyword>
<evidence type="ECO:0000256" key="6">
    <source>
        <dbReference type="ARBA" id="ARBA00024536"/>
    </source>
</evidence>
<keyword evidence="7" id="KW-0963">Cytoplasm</keyword>
<dbReference type="RefSeq" id="WP_053793466.1">
    <property type="nucleotide sequence ID" value="NZ_CP012649.1"/>
</dbReference>
<comment type="subcellular location">
    <subcellularLocation>
        <location evidence="7">Cytoplasm</location>
    </subcellularLocation>
</comment>
<dbReference type="Proteomes" id="UP000275951">
    <property type="component" value="Chromosome"/>
</dbReference>
<sequence length="323" mass="35461">MRGLLIVNLGSPDSPNPSDVRTFLRDFLSDPDVIDFPRALWLPILHGIVLRTRPASSGALYETIWTPEGSPLVVHTRRQRDLLAAALPDWSVRYAMTYTAPSIASQLDAFVAEGVREIAVLPLYPQWAPSNTGSILAQVNAWKDAANGVRVDVLGQWPAEQHYVNWYADQIAHALAQLPEASQTRVILSYHGVPDRRRHRSVEYAAQCETTSSAIIRALSERGVSADVRTTYQSKFGPGKWLQPATIDTMSALPGDGVTAVILATPGFLADCIETIDELDVLNRKAFEAAGGKRFVRVAPMNDDPAFADVVRQLLAQREASHT</sequence>
<name>A0A380M912_9ACTO</name>
<dbReference type="InterPro" id="IPR001015">
    <property type="entry name" value="Ferrochelatase"/>
</dbReference>
<comment type="similarity">
    <text evidence="7 8">Belongs to the ferrochelatase family.</text>
</comment>
<dbReference type="CDD" id="cd00419">
    <property type="entry name" value="Ferrochelatase_C"/>
    <property type="match status" value="1"/>
</dbReference>
<evidence type="ECO:0000256" key="8">
    <source>
        <dbReference type="RuleBase" id="RU004185"/>
    </source>
</evidence>
<evidence type="ECO:0000313" key="10">
    <source>
        <dbReference type="Proteomes" id="UP000275951"/>
    </source>
</evidence>
<organism evidence="9 10">
    <name type="scientific">Trueperella pyogenes</name>
    <dbReference type="NCBI Taxonomy" id="1661"/>
    <lineage>
        <taxon>Bacteria</taxon>
        <taxon>Bacillati</taxon>
        <taxon>Actinomycetota</taxon>
        <taxon>Actinomycetes</taxon>
        <taxon>Actinomycetales</taxon>
        <taxon>Actinomycetaceae</taxon>
        <taxon>Trueperella</taxon>
    </lineage>
</organism>
<feature type="binding site" evidence="7">
    <location>
        <position position="274"/>
    </location>
    <ligand>
        <name>Fe(2+)</name>
        <dbReference type="ChEBI" id="CHEBI:29033"/>
    </ligand>
</feature>
<comment type="function">
    <text evidence="7">Involved in coproporphyrin-dependent heme b biosynthesis. Catalyzes the insertion of ferrous iron into coproporphyrin III to form Fe-coproporphyrin III.</text>
</comment>
<gene>
    <name evidence="7" type="primary">cpfC</name>
    <name evidence="9" type="ORF">EBQ10_06245</name>
</gene>
<evidence type="ECO:0000256" key="7">
    <source>
        <dbReference type="HAMAP-Rule" id="MF_00323"/>
    </source>
</evidence>